<name>A0A330LQ48_9GAMM</name>
<dbReference type="InterPro" id="IPR039298">
    <property type="entry name" value="ACOT13"/>
</dbReference>
<evidence type="ECO:0000256" key="1">
    <source>
        <dbReference type="ARBA" id="ARBA00008324"/>
    </source>
</evidence>
<evidence type="ECO:0000256" key="2">
    <source>
        <dbReference type="ARBA" id="ARBA00022801"/>
    </source>
</evidence>
<keyword evidence="2" id="KW-0378">Hydrolase</keyword>
<dbReference type="RefSeq" id="WP_112715595.1">
    <property type="nucleotide sequence ID" value="NZ_LS483250.1"/>
</dbReference>
<dbReference type="InterPro" id="IPR029069">
    <property type="entry name" value="HotDog_dom_sf"/>
</dbReference>
<dbReference type="OrthoDB" id="3477511at2"/>
<organism evidence="4 5">
    <name type="scientific">Moritella yayanosii</name>
    <dbReference type="NCBI Taxonomy" id="69539"/>
    <lineage>
        <taxon>Bacteria</taxon>
        <taxon>Pseudomonadati</taxon>
        <taxon>Pseudomonadota</taxon>
        <taxon>Gammaproteobacteria</taxon>
        <taxon>Alteromonadales</taxon>
        <taxon>Moritellaceae</taxon>
        <taxon>Moritella</taxon>
    </lineage>
</organism>
<dbReference type="PANTHER" id="PTHR21660">
    <property type="entry name" value="THIOESTERASE SUPERFAMILY MEMBER-RELATED"/>
    <property type="match status" value="1"/>
</dbReference>
<dbReference type="Pfam" id="PF03061">
    <property type="entry name" value="4HBT"/>
    <property type="match status" value="1"/>
</dbReference>
<dbReference type="PANTHER" id="PTHR21660:SF1">
    <property type="entry name" value="ACYL-COENZYME A THIOESTERASE 13"/>
    <property type="match status" value="1"/>
</dbReference>
<dbReference type="GO" id="GO:0047617">
    <property type="term" value="F:fatty acyl-CoA hydrolase activity"/>
    <property type="evidence" value="ECO:0007669"/>
    <property type="project" value="InterPro"/>
</dbReference>
<dbReference type="AlphaFoldDB" id="A0A330LQ48"/>
<evidence type="ECO:0000313" key="5">
    <source>
        <dbReference type="Proteomes" id="UP000250163"/>
    </source>
</evidence>
<feature type="domain" description="Thioesterase" evidence="3">
    <location>
        <begin position="60"/>
        <end position="130"/>
    </location>
</feature>
<sequence>MVQLATDLPGRHLSDYALQLTDELLQHAYQQFCGIEIIEQIPGYCKTRLKVTDNVDNLSNTLHGGVIYSMLDVTSMFATIAVLQDGEYAITNSFSCNVLSATNRGAWVEFEASIIRNGRNMLFSDCKAFKIGSDGEKKLIATAQLSKFKRLQDLNAV</sequence>
<dbReference type="KEGG" id="mya:MORIYA_2638"/>
<reference evidence="5" key="1">
    <citation type="submission" date="2018-05" db="EMBL/GenBank/DDBJ databases">
        <authorList>
            <person name="Cea G.-C."/>
            <person name="William W."/>
        </authorList>
    </citation>
    <scope>NUCLEOTIDE SEQUENCE [LARGE SCALE GENOMIC DNA]</scope>
    <source>
        <strain evidence="5">DB21MT 5</strain>
    </source>
</reference>
<keyword evidence="5" id="KW-1185">Reference proteome</keyword>
<dbReference type="Proteomes" id="UP000250163">
    <property type="component" value="Chromosome MORIYA"/>
</dbReference>
<proteinExistence type="inferred from homology"/>
<accession>A0A330LQ48</accession>
<comment type="similarity">
    <text evidence="1">Belongs to the thioesterase PaaI family.</text>
</comment>
<dbReference type="EMBL" id="LS483250">
    <property type="protein sequence ID" value="SQD79114.1"/>
    <property type="molecule type" value="Genomic_DNA"/>
</dbReference>
<dbReference type="SUPFAM" id="SSF54637">
    <property type="entry name" value="Thioesterase/thiol ester dehydrase-isomerase"/>
    <property type="match status" value="1"/>
</dbReference>
<dbReference type="CDD" id="cd03443">
    <property type="entry name" value="PaaI_thioesterase"/>
    <property type="match status" value="1"/>
</dbReference>
<dbReference type="InterPro" id="IPR006683">
    <property type="entry name" value="Thioestr_dom"/>
</dbReference>
<evidence type="ECO:0000313" key="4">
    <source>
        <dbReference type="EMBL" id="SQD79114.1"/>
    </source>
</evidence>
<dbReference type="Gene3D" id="3.10.129.10">
    <property type="entry name" value="Hotdog Thioesterase"/>
    <property type="match status" value="1"/>
</dbReference>
<gene>
    <name evidence="4" type="ORF">MORIYA_2638</name>
</gene>
<evidence type="ECO:0000259" key="3">
    <source>
        <dbReference type="Pfam" id="PF03061"/>
    </source>
</evidence>
<protein>
    <submittedName>
        <fullName evidence="4">Putative thioesterase</fullName>
    </submittedName>
</protein>